<feature type="region of interest" description="Disordered" evidence="1">
    <location>
        <begin position="20"/>
        <end position="80"/>
    </location>
</feature>
<feature type="compositionally biased region" description="Low complexity" evidence="1">
    <location>
        <begin position="28"/>
        <end position="38"/>
    </location>
</feature>
<accession>A0A819NX11</accession>
<dbReference type="EMBL" id="CAJNOO010003489">
    <property type="protein sequence ID" value="CAF1339594.1"/>
    <property type="molecule type" value="Genomic_DNA"/>
</dbReference>
<protein>
    <submittedName>
        <fullName evidence="3">Uncharacterized protein</fullName>
    </submittedName>
</protein>
<organism evidence="3 4">
    <name type="scientific">Rotaria sordida</name>
    <dbReference type="NCBI Taxonomy" id="392033"/>
    <lineage>
        <taxon>Eukaryota</taxon>
        <taxon>Metazoa</taxon>
        <taxon>Spiralia</taxon>
        <taxon>Gnathifera</taxon>
        <taxon>Rotifera</taxon>
        <taxon>Eurotatoria</taxon>
        <taxon>Bdelloidea</taxon>
        <taxon>Philodinida</taxon>
        <taxon>Philodinidae</taxon>
        <taxon>Rotaria</taxon>
    </lineage>
</organism>
<gene>
    <name evidence="3" type="ORF">OTI717_LOCUS29226</name>
    <name evidence="2" type="ORF">RFH988_LOCUS31707</name>
</gene>
<reference evidence="3" key="1">
    <citation type="submission" date="2021-02" db="EMBL/GenBank/DDBJ databases">
        <authorList>
            <person name="Nowell W R."/>
        </authorList>
    </citation>
    <scope>NUCLEOTIDE SEQUENCE</scope>
</reference>
<dbReference type="EMBL" id="CAJOAX010007262">
    <property type="protein sequence ID" value="CAF4005004.1"/>
    <property type="molecule type" value="Genomic_DNA"/>
</dbReference>
<comment type="caution">
    <text evidence="3">The sequence shown here is derived from an EMBL/GenBank/DDBJ whole genome shotgun (WGS) entry which is preliminary data.</text>
</comment>
<evidence type="ECO:0000256" key="1">
    <source>
        <dbReference type="SAM" id="MobiDB-lite"/>
    </source>
</evidence>
<evidence type="ECO:0000313" key="4">
    <source>
        <dbReference type="Proteomes" id="UP000663823"/>
    </source>
</evidence>
<feature type="compositionally biased region" description="Polar residues" evidence="1">
    <location>
        <begin position="39"/>
        <end position="59"/>
    </location>
</feature>
<name>A0A819NX11_9BILA</name>
<feature type="compositionally biased region" description="Low complexity" evidence="1">
    <location>
        <begin position="66"/>
        <end position="78"/>
    </location>
</feature>
<dbReference type="Proteomes" id="UP000663882">
    <property type="component" value="Unassembled WGS sequence"/>
</dbReference>
<sequence length="116" mass="12962">MRARRDHLYYGSPMYLSSHLMNLNDGRSSSSSSSSSSSQANYNTHVPTIMPIQQLNIQNLGPGAPSNSQQQQNQSNNSPLDSIINYLKATQQNKNLFYVVSKANIDRQCDRSDPQL</sequence>
<proteinExistence type="predicted"/>
<evidence type="ECO:0000313" key="2">
    <source>
        <dbReference type="EMBL" id="CAF1339594.1"/>
    </source>
</evidence>
<dbReference type="AlphaFoldDB" id="A0A819NX11"/>
<evidence type="ECO:0000313" key="3">
    <source>
        <dbReference type="EMBL" id="CAF4005004.1"/>
    </source>
</evidence>
<dbReference type="Proteomes" id="UP000663823">
    <property type="component" value="Unassembled WGS sequence"/>
</dbReference>